<keyword evidence="2" id="KW-1185">Reference proteome</keyword>
<dbReference type="AlphaFoldDB" id="A0A8J8P258"/>
<sequence length="131" mass="14478">MITRLGPIPNGISVDISIAQQASSMIRYSQCPLTQSSLSMPLIESVVHITLQPLMISSSTCLHSLFAPLLYSLCCCMLCCTFFSWEESPSWVSFNSYSQALAVVCLSSRSMMRMAESSNTCLSLARWFLSN</sequence>
<evidence type="ECO:0000313" key="1">
    <source>
        <dbReference type="EMBL" id="TNV84719.1"/>
    </source>
</evidence>
<evidence type="ECO:0000313" key="2">
    <source>
        <dbReference type="Proteomes" id="UP000785679"/>
    </source>
</evidence>
<organism evidence="1 2">
    <name type="scientific">Halteria grandinella</name>
    <dbReference type="NCBI Taxonomy" id="5974"/>
    <lineage>
        <taxon>Eukaryota</taxon>
        <taxon>Sar</taxon>
        <taxon>Alveolata</taxon>
        <taxon>Ciliophora</taxon>
        <taxon>Intramacronucleata</taxon>
        <taxon>Spirotrichea</taxon>
        <taxon>Stichotrichia</taxon>
        <taxon>Sporadotrichida</taxon>
        <taxon>Halteriidae</taxon>
        <taxon>Halteria</taxon>
    </lineage>
</organism>
<dbReference type="EMBL" id="RRYP01002486">
    <property type="protein sequence ID" value="TNV84719.1"/>
    <property type="molecule type" value="Genomic_DNA"/>
</dbReference>
<protein>
    <submittedName>
        <fullName evidence="1">Uncharacterized protein</fullName>
    </submittedName>
</protein>
<dbReference type="Proteomes" id="UP000785679">
    <property type="component" value="Unassembled WGS sequence"/>
</dbReference>
<gene>
    <name evidence="1" type="ORF">FGO68_gene8376</name>
</gene>
<accession>A0A8J8P258</accession>
<reference evidence="1" key="1">
    <citation type="submission" date="2019-06" db="EMBL/GenBank/DDBJ databases">
        <authorList>
            <person name="Zheng W."/>
        </authorList>
    </citation>
    <scope>NUCLEOTIDE SEQUENCE</scope>
    <source>
        <strain evidence="1">QDHG01</strain>
    </source>
</reference>
<comment type="caution">
    <text evidence="1">The sequence shown here is derived from an EMBL/GenBank/DDBJ whole genome shotgun (WGS) entry which is preliminary data.</text>
</comment>
<name>A0A8J8P258_HALGN</name>
<proteinExistence type="predicted"/>